<gene>
    <name evidence="1" type="ORF">D8B20_00210</name>
</gene>
<name>A0A518X8B5_9GAMM</name>
<accession>A0A518X8B5</accession>
<dbReference type="RefSeq" id="WP_145886044.1">
    <property type="nucleotide sequence ID" value="NZ_CP032702.1"/>
</dbReference>
<dbReference type="Proteomes" id="UP000319411">
    <property type="component" value="Chromosome"/>
</dbReference>
<evidence type="ECO:0008006" key="3">
    <source>
        <dbReference type="Google" id="ProtNLM"/>
    </source>
</evidence>
<dbReference type="OrthoDB" id="6637155at2"/>
<dbReference type="InterPro" id="IPR046904">
    <property type="entry name" value="ABC-3C_MC2"/>
</dbReference>
<dbReference type="Pfam" id="PF20288">
    <property type="entry name" value="MC2"/>
    <property type="match status" value="1"/>
</dbReference>
<evidence type="ECO:0000313" key="2">
    <source>
        <dbReference type="Proteomes" id="UP000319411"/>
    </source>
</evidence>
<dbReference type="EMBL" id="CP032702">
    <property type="protein sequence ID" value="QDY40437.1"/>
    <property type="molecule type" value="Genomic_DNA"/>
</dbReference>
<organism evidence="1 2">
    <name type="scientific">Candidatus Pantoea soli</name>
    <dbReference type="NCBI Taxonomy" id="3098669"/>
    <lineage>
        <taxon>Bacteria</taxon>
        <taxon>Pseudomonadati</taxon>
        <taxon>Pseudomonadota</taxon>
        <taxon>Gammaproteobacteria</taxon>
        <taxon>Enterobacterales</taxon>
        <taxon>Erwiniaceae</taxon>
        <taxon>Pantoea</taxon>
    </lineage>
</organism>
<proteinExistence type="predicted"/>
<sequence length="160" mass="18595">MEDIKKMSLYNSQIEMSIRIAKILMGFNPTGLSIEKIICVDFIVLNLNDFIPTQDSLHPAIPRRDTQLAITRKTFTESLDLMKKYKIVKEIFTEDGIIFAVTDKTFSFTNAIQNEYILKMEKNIQITKEHYGFLNFGEMKELVASKFGRLDMESHYEPLL</sequence>
<keyword evidence="2" id="KW-1185">Reference proteome</keyword>
<reference evidence="1 2" key="1">
    <citation type="submission" date="2018-10" db="EMBL/GenBank/DDBJ databases">
        <title>Genome Sequencing of Pantoea dispersa DSM 32899.</title>
        <authorList>
            <person name="Nawrath M."/>
            <person name="Ottenheim C."/>
            <person name="Wilm A."/>
            <person name="Zimmermann W."/>
            <person name="Wu J.C."/>
        </authorList>
    </citation>
    <scope>NUCLEOTIDE SEQUENCE [LARGE SCALE GENOMIC DNA]</scope>
    <source>
        <strain evidence="1 2">DSM 32899</strain>
    </source>
</reference>
<dbReference type="KEGG" id="pdis:D8B20_00210"/>
<protein>
    <recommendedName>
        <fullName evidence="3">Threonine transporter</fullName>
    </recommendedName>
</protein>
<evidence type="ECO:0000313" key="1">
    <source>
        <dbReference type="EMBL" id="QDY40437.1"/>
    </source>
</evidence>
<dbReference type="AlphaFoldDB" id="A0A518X8B5"/>